<protein>
    <recommendedName>
        <fullName evidence="3">Haloacid dehalogenase-like hydrolase domain-containing protein 2</fullName>
    </recommendedName>
</protein>
<dbReference type="InterPro" id="IPR023214">
    <property type="entry name" value="HAD_sf"/>
</dbReference>
<evidence type="ECO:0000313" key="2">
    <source>
        <dbReference type="Proteomes" id="UP000324022"/>
    </source>
</evidence>
<name>A0A5C3ERZ6_9BASI</name>
<proteinExistence type="predicted"/>
<dbReference type="EMBL" id="OOIN01000043">
    <property type="protein sequence ID" value="SPO32171.1"/>
    <property type="molecule type" value="Genomic_DNA"/>
</dbReference>
<dbReference type="Proteomes" id="UP000324022">
    <property type="component" value="Unassembled WGS sequence"/>
</dbReference>
<dbReference type="Pfam" id="PF13242">
    <property type="entry name" value="Hydrolase_like"/>
    <property type="match status" value="1"/>
</dbReference>
<dbReference type="GO" id="GO:0005737">
    <property type="term" value="C:cytoplasm"/>
    <property type="evidence" value="ECO:0007669"/>
    <property type="project" value="TreeGrafter"/>
</dbReference>
<dbReference type="PANTHER" id="PTHR19288">
    <property type="entry name" value="4-NITROPHENYLPHOSPHATASE-RELATED"/>
    <property type="match status" value="1"/>
</dbReference>
<dbReference type="InterPro" id="IPR036412">
    <property type="entry name" value="HAD-like_sf"/>
</dbReference>
<dbReference type="OrthoDB" id="426235at2759"/>
<dbReference type="Gene3D" id="3.40.50.1000">
    <property type="entry name" value="HAD superfamily/HAD-like"/>
    <property type="match status" value="2"/>
</dbReference>
<dbReference type="InterPro" id="IPR006357">
    <property type="entry name" value="HAD-SF_hydro_IIA"/>
</dbReference>
<keyword evidence="2" id="KW-1185">Reference proteome</keyword>
<reference evidence="1 2" key="1">
    <citation type="submission" date="2018-03" db="EMBL/GenBank/DDBJ databases">
        <authorList>
            <person name="Guldener U."/>
        </authorList>
    </citation>
    <scope>NUCLEOTIDE SEQUENCE [LARGE SCALE GENOMIC DNA]</scope>
    <source>
        <strain evidence="1 2">NBRC100155</strain>
    </source>
</reference>
<dbReference type="GO" id="GO:0016791">
    <property type="term" value="F:phosphatase activity"/>
    <property type="evidence" value="ECO:0007669"/>
    <property type="project" value="TreeGrafter"/>
</dbReference>
<dbReference type="SUPFAM" id="SSF56784">
    <property type="entry name" value="HAD-like"/>
    <property type="match status" value="1"/>
</dbReference>
<organism evidence="1 2">
    <name type="scientific">Ustilago trichophora</name>
    <dbReference type="NCBI Taxonomy" id="86804"/>
    <lineage>
        <taxon>Eukaryota</taxon>
        <taxon>Fungi</taxon>
        <taxon>Dikarya</taxon>
        <taxon>Basidiomycota</taxon>
        <taxon>Ustilaginomycotina</taxon>
        <taxon>Ustilaginomycetes</taxon>
        <taxon>Ustilaginales</taxon>
        <taxon>Ustilaginaceae</taxon>
        <taxon>Ustilago</taxon>
    </lineage>
</organism>
<dbReference type="Pfam" id="PF13344">
    <property type="entry name" value="Hydrolase_6"/>
    <property type="match status" value="1"/>
</dbReference>
<dbReference type="PANTHER" id="PTHR19288:SF46">
    <property type="entry name" value="HALOACID DEHALOGENASE-LIKE HYDROLASE DOMAIN-CONTAINING PROTEIN 2"/>
    <property type="match status" value="1"/>
</dbReference>
<accession>A0A5C3ERZ6</accession>
<dbReference type="AlphaFoldDB" id="A0A5C3ERZ6"/>
<evidence type="ECO:0000313" key="1">
    <source>
        <dbReference type="EMBL" id="SPO32171.1"/>
    </source>
</evidence>
<gene>
    <name evidence="1" type="ORF">UTRI_02728</name>
</gene>
<sequence>MSLPRYNLLIDLNGTCHIADTPTPGAIAAVQKLRAAQKQKPDGLNIRFCSNTSKESSQSLLSRLRRVGFGPELISSQDVFTSLDAAHRYVARRQLRPLLLLSQSAQSVFREDEDLAQSCFFAHAEIDPNKLSFNDQHRLRSCNAVVIGLCPELMTQRWLDEAFRLLSGEYGGSEQVALIATHRALYHRPSEGVALSMGPGAFVTALEAASHRQASTTTVCGKPSQAFLQECVAGMIPENETMSGYTNIIIGDDLDADLGKGTWQLGLRRVLVRTGKFRDGDEKRGERPADETHASFASWVEHFISAELNIKP</sequence>
<evidence type="ECO:0008006" key="3">
    <source>
        <dbReference type="Google" id="ProtNLM"/>
    </source>
</evidence>